<evidence type="ECO:0000313" key="2">
    <source>
        <dbReference type="Proteomes" id="UP000814140"/>
    </source>
</evidence>
<comment type="caution">
    <text evidence="1">The sequence shown here is derived from an EMBL/GenBank/DDBJ whole genome shotgun (WGS) entry which is preliminary data.</text>
</comment>
<reference evidence="1" key="2">
    <citation type="journal article" date="2022" name="New Phytol.">
        <title>Evolutionary transition to the ectomycorrhizal habit in the genomes of a hyperdiverse lineage of mushroom-forming fungi.</title>
        <authorList>
            <person name="Looney B."/>
            <person name="Miyauchi S."/>
            <person name="Morin E."/>
            <person name="Drula E."/>
            <person name="Courty P.E."/>
            <person name="Kohler A."/>
            <person name="Kuo A."/>
            <person name="LaButti K."/>
            <person name="Pangilinan J."/>
            <person name="Lipzen A."/>
            <person name="Riley R."/>
            <person name="Andreopoulos W."/>
            <person name="He G."/>
            <person name="Johnson J."/>
            <person name="Nolan M."/>
            <person name="Tritt A."/>
            <person name="Barry K.W."/>
            <person name="Grigoriev I.V."/>
            <person name="Nagy L.G."/>
            <person name="Hibbett D."/>
            <person name="Henrissat B."/>
            <person name="Matheny P.B."/>
            <person name="Labbe J."/>
            <person name="Martin F.M."/>
        </authorList>
    </citation>
    <scope>NUCLEOTIDE SEQUENCE</scope>
    <source>
        <strain evidence="1">HHB10654</strain>
    </source>
</reference>
<dbReference type="Proteomes" id="UP000814140">
    <property type="component" value="Unassembled WGS sequence"/>
</dbReference>
<proteinExistence type="predicted"/>
<accession>A0ACB8TB16</accession>
<reference evidence="1" key="1">
    <citation type="submission" date="2021-03" db="EMBL/GenBank/DDBJ databases">
        <authorList>
            <consortium name="DOE Joint Genome Institute"/>
            <person name="Ahrendt S."/>
            <person name="Looney B.P."/>
            <person name="Miyauchi S."/>
            <person name="Morin E."/>
            <person name="Drula E."/>
            <person name="Courty P.E."/>
            <person name="Chicoki N."/>
            <person name="Fauchery L."/>
            <person name="Kohler A."/>
            <person name="Kuo A."/>
            <person name="Labutti K."/>
            <person name="Pangilinan J."/>
            <person name="Lipzen A."/>
            <person name="Riley R."/>
            <person name="Andreopoulos W."/>
            <person name="He G."/>
            <person name="Johnson J."/>
            <person name="Barry K.W."/>
            <person name="Grigoriev I.V."/>
            <person name="Nagy L."/>
            <person name="Hibbett D."/>
            <person name="Henrissat B."/>
            <person name="Matheny P.B."/>
            <person name="Labbe J."/>
            <person name="Martin F."/>
        </authorList>
    </citation>
    <scope>NUCLEOTIDE SEQUENCE</scope>
    <source>
        <strain evidence="1">HHB10654</strain>
    </source>
</reference>
<sequence>MLTFLPALLLAPLALAVRLPPRPLPPKLPPSLKAEVQNVHTGDTLPPITTVYTFQQLIDHDNPSLGTFTQRYWTTWEFYKAGGPIVMFTPGEDAADPYVGYLTNATINGQIAQQQHGATIVIEHRYYGLSNPFSDLSVASLKYHTIQQAVDDLVYFAENVVLPMPGGDQVAPSKAPWVLVGGSYSGALTAFIKVNKPDTFFVGYASSAVVESIVDFWGYFEPIRLFMPKNCSADVQAAIAHIDQVFASGNTAAISAIKNSFGMGDVVHPDDVTGSLRENLWDWQSLQPASGPGATFFQFCDALEVKNGVSAPASGWGAEHAVAAWGDFWTTGGYLNLICGGDDAEDCLGSYNTSQSFWTDTSLNNADRSWMWIVCTEVGFFQDAAPAGYPSLVSRLAQISGDERQCVQMFPAAFKTPPTPNVGKTNAAYEGWNLKAERLFIANGQSDPWRYATTSSGFVNIASTPEQPIAEGNGFHCSDLLTENGGVDSTVLAVQNQGLAVIGKWLAEWKPGSTH</sequence>
<keyword evidence="2" id="KW-1185">Reference proteome</keyword>
<name>A0ACB8TB16_9AGAM</name>
<organism evidence="1 2">
    <name type="scientific">Artomyces pyxidatus</name>
    <dbReference type="NCBI Taxonomy" id="48021"/>
    <lineage>
        <taxon>Eukaryota</taxon>
        <taxon>Fungi</taxon>
        <taxon>Dikarya</taxon>
        <taxon>Basidiomycota</taxon>
        <taxon>Agaricomycotina</taxon>
        <taxon>Agaricomycetes</taxon>
        <taxon>Russulales</taxon>
        <taxon>Auriscalpiaceae</taxon>
        <taxon>Artomyces</taxon>
    </lineage>
</organism>
<dbReference type="EMBL" id="MU277194">
    <property type="protein sequence ID" value="KAI0065737.1"/>
    <property type="molecule type" value="Genomic_DNA"/>
</dbReference>
<protein>
    <submittedName>
        <fullName evidence="1">Peptidase S28</fullName>
    </submittedName>
</protein>
<evidence type="ECO:0000313" key="1">
    <source>
        <dbReference type="EMBL" id="KAI0065737.1"/>
    </source>
</evidence>
<gene>
    <name evidence="1" type="ORF">BV25DRAFT_1590351</name>
</gene>